<accession>A0ABX7E8G2</accession>
<gene>
    <name evidence="7" type="ORF">I5776_17605</name>
</gene>
<dbReference type="Gene3D" id="1.10.10.10">
    <property type="entry name" value="Winged helix-like DNA-binding domain superfamily/Winged helix DNA-binding domain"/>
    <property type="match status" value="1"/>
</dbReference>
<proteinExistence type="inferred from homology"/>
<dbReference type="Pfam" id="PF04542">
    <property type="entry name" value="Sigma70_r2"/>
    <property type="match status" value="1"/>
</dbReference>
<feature type="domain" description="RNA polymerase sigma factor 70 region 4 type 2" evidence="6">
    <location>
        <begin position="102"/>
        <end position="151"/>
    </location>
</feature>
<sequence length="169" mass="20062">MEIEEWYERYSDAIFKYILLMVKDYQLAEDLTHETFMKAYTKHQTFKQDASPKTWLFTIARNVTLDDLRKRKPIMLFKDVFNSKKDKQPSPEEIVQIKETSQELVKALGEIKTSYREVIILRKIKGFSIEETSKILNWSESKVKSTLFRAVPALEKQMLKEVFLNEKTV</sequence>
<dbReference type="InterPro" id="IPR013325">
    <property type="entry name" value="RNA_pol_sigma_r2"/>
</dbReference>
<dbReference type="InterPro" id="IPR013249">
    <property type="entry name" value="RNA_pol_sigma70_r4_t2"/>
</dbReference>
<dbReference type="Pfam" id="PF08281">
    <property type="entry name" value="Sigma70_r4_2"/>
    <property type="match status" value="1"/>
</dbReference>
<evidence type="ECO:0000256" key="3">
    <source>
        <dbReference type="ARBA" id="ARBA00023082"/>
    </source>
</evidence>
<dbReference type="Proteomes" id="UP000595691">
    <property type="component" value="Chromosome"/>
</dbReference>
<dbReference type="SUPFAM" id="SSF88946">
    <property type="entry name" value="Sigma2 domain of RNA polymerase sigma factors"/>
    <property type="match status" value="1"/>
</dbReference>
<dbReference type="Gene3D" id="1.10.1740.10">
    <property type="match status" value="1"/>
</dbReference>
<evidence type="ECO:0000313" key="8">
    <source>
        <dbReference type="Proteomes" id="UP000595691"/>
    </source>
</evidence>
<keyword evidence="2" id="KW-0805">Transcription regulation</keyword>
<dbReference type="PANTHER" id="PTHR43133:SF60">
    <property type="entry name" value="RNA POLYMERASE SIGMA FACTOR SIGV"/>
    <property type="match status" value="1"/>
</dbReference>
<name>A0ABX7E8G2_9BACI</name>
<dbReference type="InterPro" id="IPR039425">
    <property type="entry name" value="RNA_pol_sigma-70-like"/>
</dbReference>
<evidence type="ECO:0000256" key="1">
    <source>
        <dbReference type="ARBA" id="ARBA00010641"/>
    </source>
</evidence>
<evidence type="ECO:0000259" key="5">
    <source>
        <dbReference type="Pfam" id="PF04542"/>
    </source>
</evidence>
<dbReference type="InterPro" id="IPR013324">
    <property type="entry name" value="RNA_pol_sigma_r3/r4-like"/>
</dbReference>
<evidence type="ECO:0000256" key="2">
    <source>
        <dbReference type="ARBA" id="ARBA00023015"/>
    </source>
</evidence>
<evidence type="ECO:0000256" key="4">
    <source>
        <dbReference type="ARBA" id="ARBA00023163"/>
    </source>
</evidence>
<dbReference type="InterPro" id="IPR036388">
    <property type="entry name" value="WH-like_DNA-bd_sf"/>
</dbReference>
<dbReference type="InterPro" id="IPR014284">
    <property type="entry name" value="RNA_pol_sigma-70_dom"/>
</dbReference>
<comment type="similarity">
    <text evidence="1">Belongs to the sigma-70 factor family. ECF subfamily.</text>
</comment>
<reference evidence="7 8" key="1">
    <citation type="submission" date="2020-11" db="EMBL/GenBank/DDBJ databases">
        <title>Taxonomic evaluation of the Bacillus sporothermodurans group of bacteria based on whole genome sequences.</title>
        <authorList>
            <person name="Fiedler G."/>
            <person name="Herbstmann A.-D."/>
            <person name="Doll E."/>
            <person name="Wenning M."/>
            <person name="Brinks E."/>
            <person name="Kabisch J."/>
            <person name="Breitenwieser F."/>
            <person name="Lappann M."/>
            <person name="Boehnlein C."/>
            <person name="Franz C."/>
        </authorList>
    </citation>
    <scope>NUCLEOTIDE SEQUENCE [LARGE SCALE GENOMIC DNA]</scope>
    <source>
        <strain evidence="7 8">JCM 19841</strain>
    </source>
</reference>
<feature type="domain" description="RNA polymerase sigma-70 region 2" evidence="5">
    <location>
        <begin position="7"/>
        <end position="72"/>
    </location>
</feature>
<evidence type="ECO:0000313" key="7">
    <source>
        <dbReference type="EMBL" id="QQZ11591.1"/>
    </source>
</evidence>
<dbReference type="EMBL" id="CP065425">
    <property type="protein sequence ID" value="QQZ11591.1"/>
    <property type="molecule type" value="Genomic_DNA"/>
</dbReference>
<evidence type="ECO:0000259" key="6">
    <source>
        <dbReference type="Pfam" id="PF08281"/>
    </source>
</evidence>
<keyword evidence="8" id="KW-1185">Reference proteome</keyword>
<dbReference type="InterPro" id="IPR007627">
    <property type="entry name" value="RNA_pol_sigma70_r2"/>
</dbReference>
<keyword evidence="4" id="KW-0804">Transcription</keyword>
<dbReference type="SUPFAM" id="SSF88659">
    <property type="entry name" value="Sigma3 and sigma4 domains of RNA polymerase sigma factors"/>
    <property type="match status" value="1"/>
</dbReference>
<dbReference type="CDD" id="cd06171">
    <property type="entry name" value="Sigma70_r4"/>
    <property type="match status" value="1"/>
</dbReference>
<organism evidence="7 8">
    <name type="scientific">Heyndrickxia vini</name>
    <dbReference type="NCBI Taxonomy" id="1476025"/>
    <lineage>
        <taxon>Bacteria</taxon>
        <taxon>Bacillati</taxon>
        <taxon>Bacillota</taxon>
        <taxon>Bacilli</taxon>
        <taxon>Bacillales</taxon>
        <taxon>Bacillaceae</taxon>
        <taxon>Heyndrickxia</taxon>
    </lineage>
</organism>
<dbReference type="NCBIfam" id="TIGR02937">
    <property type="entry name" value="sigma70-ECF"/>
    <property type="match status" value="1"/>
</dbReference>
<keyword evidence="3" id="KW-0731">Sigma factor</keyword>
<protein>
    <submittedName>
        <fullName evidence="7">RNA polymerase sigma factor</fullName>
    </submittedName>
</protein>
<dbReference type="PANTHER" id="PTHR43133">
    <property type="entry name" value="RNA POLYMERASE ECF-TYPE SIGMA FACTO"/>
    <property type="match status" value="1"/>
</dbReference>